<proteinExistence type="predicted"/>
<dbReference type="Gramene" id="TraesNOR7B03G04178650.1">
    <property type="protein sequence ID" value="TraesNOR7B03G04178650.1.CDS1"/>
    <property type="gene ID" value="TraesNOR7B03G04178650"/>
</dbReference>
<dbReference type="Gramene" id="TraesLDM7B03G04136220.1">
    <property type="protein sequence ID" value="TraesLDM7B03G04136220.1.CDS1"/>
    <property type="gene ID" value="TraesLDM7B03G04136220"/>
</dbReference>
<protein>
    <submittedName>
        <fullName evidence="1">Uncharacterized protein</fullName>
    </submittedName>
</protein>
<name>A0A3B6SEL7_WHEAT</name>
<dbReference type="Gramene" id="TraesCLE_scaffold_465428_01G000100.1">
    <property type="protein sequence ID" value="TraesCLE_scaffold_465428_01G000100.1"/>
    <property type="gene ID" value="TraesCLE_scaffold_465428_01G000100"/>
</dbReference>
<evidence type="ECO:0000313" key="2">
    <source>
        <dbReference type="Proteomes" id="UP000019116"/>
    </source>
</evidence>
<organism evidence="1">
    <name type="scientific">Triticum aestivum</name>
    <name type="common">Wheat</name>
    <dbReference type="NCBI Taxonomy" id="4565"/>
    <lineage>
        <taxon>Eukaryota</taxon>
        <taxon>Viridiplantae</taxon>
        <taxon>Streptophyta</taxon>
        <taxon>Embryophyta</taxon>
        <taxon>Tracheophyta</taxon>
        <taxon>Spermatophyta</taxon>
        <taxon>Magnoliopsida</taxon>
        <taxon>Liliopsida</taxon>
        <taxon>Poales</taxon>
        <taxon>Poaceae</taxon>
        <taxon>BOP clade</taxon>
        <taxon>Pooideae</taxon>
        <taxon>Triticodae</taxon>
        <taxon>Triticeae</taxon>
        <taxon>Triticinae</taxon>
        <taxon>Triticum</taxon>
    </lineage>
</organism>
<sequence>MVKNWWSANASNRTQSRRSLTCLMLLVSWEIWKERNVRVFCNVAVPVGVLVAKIKDEMALWCLAGAKHLCNIMPRE</sequence>
<dbReference type="OrthoDB" id="682412at2759"/>
<dbReference type="Gramene" id="TraesCAD_scaffold_146527_01G000100.1">
    <property type="protein sequence ID" value="TraesCAD_scaffold_146527_01G000100.1"/>
    <property type="gene ID" value="TraesCAD_scaffold_146527_01G000100"/>
</dbReference>
<dbReference type="Gramene" id="TraesJUL7B03G04171310.1">
    <property type="protein sequence ID" value="TraesJUL7B03G04171310.1.CDS1"/>
    <property type="gene ID" value="TraesJUL7B03G04171310"/>
</dbReference>
<dbReference type="Proteomes" id="UP000019116">
    <property type="component" value="Chromosome 7B"/>
</dbReference>
<dbReference type="EnsemblPlants" id="TraesCS7B02G184700.1">
    <property type="protein sequence ID" value="TraesCS7B02G184700.1.cds1"/>
    <property type="gene ID" value="TraesCS7B02G184700"/>
</dbReference>
<dbReference type="Gramene" id="TraesARI5B03G02883550.1">
    <property type="protein sequence ID" value="TraesARI5B03G02883550.1.CDS1"/>
    <property type="gene ID" value="TraesARI5B03G02883550"/>
</dbReference>
<reference evidence="1" key="2">
    <citation type="submission" date="2018-10" db="UniProtKB">
        <authorList>
            <consortium name="EnsemblPlants"/>
        </authorList>
    </citation>
    <scope>IDENTIFICATION</scope>
</reference>
<evidence type="ECO:0000313" key="1">
    <source>
        <dbReference type="EnsemblPlants" id="TraesCS7B02G184700.1.cds1"/>
    </source>
</evidence>
<dbReference type="Gramene" id="TraesCS7B02G184700.1">
    <property type="protein sequence ID" value="TraesCS7B02G184700.1.cds1"/>
    <property type="gene ID" value="TraesCS7B02G184700"/>
</dbReference>
<dbReference type="Gramene" id="TraesMAC7B03G04129000.1">
    <property type="protein sequence ID" value="TraesMAC7B03G04129000.1.CDS1"/>
    <property type="gene ID" value="TraesMAC7B03G04129000"/>
</dbReference>
<dbReference type="Gramene" id="TraesJAG7B03G04115690.1">
    <property type="protein sequence ID" value="TraesJAG7B03G04115690.1.CDS1"/>
    <property type="gene ID" value="TraesJAG7B03G04115690"/>
</dbReference>
<dbReference type="Gramene" id="TraesSTA7B03G04128540.1">
    <property type="protein sequence ID" value="TraesSTA7B03G04128540.1.CDS1"/>
    <property type="gene ID" value="TraesSTA7B03G04128540"/>
</dbReference>
<dbReference type="Gramene" id="TraesWEE_scaffold_483754_01G000100.1">
    <property type="protein sequence ID" value="TraesWEE_scaffold_483754_01G000100.1"/>
    <property type="gene ID" value="TraesWEE_scaffold_483754_01G000100"/>
</dbReference>
<accession>A0A3B6SEL7</accession>
<dbReference type="AlphaFoldDB" id="A0A3B6SEL7"/>
<reference evidence="1" key="1">
    <citation type="submission" date="2018-08" db="EMBL/GenBank/DDBJ databases">
        <authorList>
            <person name="Rossello M."/>
        </authorList>
    </citation>
    <scope>NUCLEOTIDE SEQUENCE [LARGE SCALE GENOMIC DNA]</scope>
    <source>
        <strain evidence="1">cv. Chinese Spring</strain>
    </source>
</reference>
<dbReference type="STRING" id="4565.A0A3B6SEL7"/>
<keyword evidence="2" id="KW-1185">Reference proteome</keyword>
<dbReference type="Gramene" id="TraesROB_scaffold_448231_01G000100.1">
    <property type="protein sequence ID" value="TraesROB_scaffold_448231_01G000100.1"/>
    <property type="gene ID" value="TraesROB_scaffold_448231_01G000100"/>
</dbReference>
<dbReference type="Gramene" id="TraesSYM5B03G02868470.1">
    <property type="protein sequence ID" value="TraesSYM5B03G02868470.1.CDS1"/>
    <property type="gene ID" value="TraesSYM5B03G02868470"/>
</dbReference>
<dbReference type="Gramene" id="TraesCS7B03G0519500.1">
    <property type="protein sequence ID" value="TraesCS7B03G0519500.1.CDS1"/>
    <property type="gene ID" value="TraesCS7B03G0519500"/>
</dbReference>